<dbReference type="SUPFAM" id="SSF53244">
    <property type="entry name" value="MurD-like peptide ligases, peptide-binding domain"/>
    <property type="match status" value="1"/>
</dbReference>
<comment type="function">
    <text evidence="7 8">Cell wall formation. Catalyzes the addition of glutamate to the nucleotide precursor UDP-N-acetylmuramoyl-L-alanine (UMA).</text>
</comment>
<dbReference type="GO" id="GO:0008764">
    <property type="term" value="F:UDP-N-acetylmuramoylalanine-D-glutamate ligase activity"/>
    <property type="evidence" value="ECO:0007669"/>
    <property type="project" value="UniProtKB-EC"/>
</dbReference>
<dbReference type="NCBIfam" id="TIGR01087">
    <property type="entry name" value="murD"/>
    <property type="match status" value="1"/>
</dbReference>
<dbReference type="InterPro" id="IPR004101">
    <property type="entry name" value="Mur_ligase_C"/>
</dbReference>
<evidence type="ECO:0000256" key="4">
    <source>
        <dbReference type="ARBA" id="ARBA00022598"/>
    </source>
</evidence>
<comment type="subcellular location">
    <subcellularLocation>
        <location evidence="1 7 8">Cytoplasm</location>
    </subcellularLocation>
</comment>
<dbReference type="RefSeq" id="WP_353862574.1">
    <property type="nucleotide sequence ID" value="NZ_CP088295.1"/>
</dbReference>
<keyword evidence="7 8" id="KW-0133">Cell shape</keyword>
<feature type="binding site" evidence="7">
    <location>
        <begin position="134"/>
        <end position="140"/>
    </location>
    <ligand>
        <name>ATP</name>
        <dbReference type="ChEBI" id="CHEBI:30616"/>
    </ligand>
</feature>
<dbReference type="Proteomes" id="UP001058860">
    <property type="component" value="Chromosome"/>
</dbReference>
<feature type="domain" description="Mur ligase C-terminal" evidence="10">
    <location>
        <begin position="321"/>
        <end position="433"/>
    </location>
</feature>
<proteinExistence type="inferred from homology"/>
<keyword evidence="13" id="KW-1185">Reference proteome</keyword>
<keyword evidence="6 7" id="KW-0067">ATP-binding</keyword>
<dbReference type="InterPro" id="IPR005762">
    <property type="entry name" value="MurD"/>
</dbReference>
<protein>
    <recommendedName>
        <fullName evidence="7 8">UDP-N-acetylmuramoylalanine--D-glutamate ligase</fullName>
        <ecNumber evidence="7 8">6.3.2.9</ecNumber>
    </recommendedName>
    <alternativeName>
        <fullName evidence="7">D-glutamic acid-adding enzyme</fullName>
    </alternativeName>
    <alternativeName>
        <fullName evidence="7">UDP-N-acetylmuramoyl-L-alanyl-D-glutamate synthetase</fullName>
    </alternativeName>
</protein>
<evidence type="ECO:0000313" key="13">
    <source>
        <dbReference type="Proteomes" id="UP001058860"/>
    </source>
</evidence>
<evidence type="ECO:0000256" key="9">
    <source>
        <dbReference type="SAM" id="MobiDB-lite"/>
    </source>
</evidence>
<keyword evidence="7 8" id="KW-0131">Cell cycle</keyword>
<feature type="domain" description="Mur ligase central" evidence="11">
    <location>
        <begin position="132"/>
        <end position="238"/>
    </location>
</feature>
<keyword evidence="7 8" id="KW-0132">Cell division</keyword>
<name>A0ABY5PBX9_9ACTN</name>
<organism evidence="12 13">
    <name type="scientific">Svornostia abyssi</name>
    <dbReference type="NCBI Taxonomy" id="2898438"/>
    <lineage>
        <taxon>Bacteria</taxon>
        <taxon>Bacillati</taxon>
        <taxon>Actinomycetota</taxon>
        <taxon>Thermoleophilia</taxon>
        <taxon>Solirubrobacterales</taxon>
        <taxon>Baekduiaceae</taxon>
        <taxon>Svornostia</taxon>
    </lineage>
</organism>
<sequence length="460" mass="47516">MAPLPRDTGDTRILSAPPASLSAVSRRPPVPEGPWLVVGMARSGIAAARLLRTLGHEVVGVDAGRPQGMPPDLDVRLGTDGLAELEGANAVVKSPGVPRHAPVIAAAIERGLPVIGELELAWRCLPNPFYAVTGTNGKTTSVELLGAILRVAGSPVAVAGNVGRPLSALVGELPGSAPVVCEASSFQLEDTEAFAPEAAALLNVEPDHLDRHGTFGAYRDAKLRLFAHQTADDVAVLPVGFDDTGVGGAARRVRFGPGGDLDDRAGHLWWNDVPLIAHADLRIRGAHNRANAAAAAALALSRGVSADAVREALQTFPGVEHRLEEVGTVDGVLFINDSKATNVASTLVALRALAEEGEARGVHLILGGQGKAQDFAPLREPASACAGIWLIGEDAPAIERAVGGTVVGDLEHAVAAAGAAAAPGDVVLLSPACASFDQFPDFEARGRRFKELVAERRTSA</sequence>
<keyword evidence="7 8" id="KW-0961">Cell wall biogenesis/degradation</keyword>
<dbReference type="InterPro" id="IPR013221">
    <property type="entry name" value="Mur_ligase_cen"/>
</dbReference>
<feature type="region of interest" description="Disordered" evidence="9">
    <location>
        <begin position="1"/>
        <end position="27"/>
    </location>
</feature>
<gene>
    <name evidence="7 12" type="primary">murD</name>
    <name evidence="12" type="ORF">LRS13_15075</name>
</gene>
<accession>A0ABY5PBX9</accession>
<evidence type="ECO:0000256" key="5">
    <source>
        <dbReference type="ARBA" id="ARBA00022741"/>
    </source>
</evidence>
<dbReference type="Gene3D" id="3.40.1190.10">
    <property type="entry name" value="Mur-like, catalytic domain"/>
    <property type="match status" value="1"/>
</dbReference>
<comment type="catalytic activity">
    <reaction evidence="7 8">
        <text>UDP-N-acetyl-alpha-D-muramoyl-L-alanine + D-glutamate + ATP = UDP-N-acetyl-alpha-D-muramoyl-L-alanyl-D-glutamate + ADP + phosphate + H(+)</text>
        <dbReference type="Rhea" id="RHEA:16429"/>
        <dbReference type="ChEBI" id="CHEBI:15378"/>
        <dbReference type="ChEBI" id="CHEBI:29986"/>
        <dbReference type="ChEBI" id="CHEBI:30616"/>
        <dbReference type="ChEBI" id="CHEBI:43474"/>
        <dbReference type="ChEBI" id="CHEBI:83898"/>
        <dbReference type="ChEBI" id="CHEBI:83900"/>
        <dbReference type="ChEBI" id="CHEBI:456216"/>
        <dbReference type="EC" id="6.3.2.9"/>
    </reaction>
</comment>
<dbReference type="InterPro" id="IPR036565">
    <property type="entry name" value="Mur-like_cat_sf"/>
</dbReference>
<dbReference type="HAMAP" id="MF_00639">
    <property type="entry name" value="MurD"/>
    <property type="match status" value="1"/>
</dbReference>
<reference evidence="13" key="1">
    <citation type="submission" date="2021-11" db="EMBL/GenBank/DDBJ databases">
        <title>Cultivation dependent microbiological survey of springs from the worlds oldest radium mine currently devoted to the extraction of radon-saturated water.</title>
        <authorList>
            <person name="Kapinusova G."/>
            <person name="Smrhova T."/>
            <person name="Strejcek M."/>
            <person name="Suman J."/>
            <person name="Jani K."/>
            <person name="Pajer P."/>
            <person name="Uhlik O."/>
        </authorList>
    </citation>
    <scope>NUCLEOTIDE SEQUENCE [LARGE SCALE GENOMIC DNA]</scope>
    <source>
        <strain evidence="13">J379</strain>
    </source>
</reference>
<dbReference type="Pfam" id="PF02875">
    <property type="entry name" value="Mur_ligase_C"/>
    <property type="match status" value="1"/>
</dbReference>
<dbReference type="EC" id="6.3.2.9" evidence="7 8"/>
<dbReference type="Gene3D" id="3.40.50.720">
    <property type="entry name" value="NAD(P)-binding Rossmann-like Domain"/>
    <property type="match status" value="1"/>
</dbReference>
<keyword evidence="7 8" id="KW-0573">Peptidoglycan synthesis</keyword>
<evidence type="ECO:0000313" key="12">
    <source>
        <dbReference type="EMBL" id="UUY02035.1"/>
    </source>
</evidence>
<evidence type="ECO:0000259" key="11">
    <source>
        <dbReference type="Pfam" id="PF08245"/>
    </source>
</evidence>
<dbReference type="InterPro" id="IPR036615">
    <property type="entry name" value="Mur_ligase_C_dom_sf"/>
</dbReference>
<dbReference type="PANTHER" id="PTHR43692:SF1">
    <property type="entry name" value="UDP-N-ACETYLMURAMOYLALANINE--D-GLUTAMATE LIGASE"/>
    <property type="match status" value="1"/>
</dbReference>
<dbReference type="EMBL" id="CP088295">
    <property type="protein sequence ID" value="UUY02035.1"/>
    <property type="molecule type" value="Genomic_DNA"/>
</dbReference>
<dbReference type="SUPFAM" id="SSF53623">
    <property type="entry name" value="MurD-like peptide ligases, catalytic domain"/>
    <property type="match status" value="1"/>
</dbReference>
<evidence type="ECO:0000256" key="8">
    <source>
        <dbReference type="RuleBase" id="RU003664"/>
    </source>
</evidence>
<evidence type="ECO:0000256" key="6">
    <source>
        <dbReference type="ARBA" id="ARBA00022840"/>
    </source>
</evidence>
<keyword evidence="5 7" id="KW-0547">Nucleotide-binding</keyword>
<evidence type="ECO:0000256" key="7">
    <source>
        <dbReference type="HAMAP-Rule" id="MF_00639"/>
    </source>
</evidence>
<evidence type="ECO:0000259" key="10">
    <source>
        <dbReference type="Pfam" id="PF02875"/>
    </source>
</evidence>
<feature type="compositionally biased region" description="Low complexity" evidence="9">
    <location>
        <begin position="14"/>
        <end position="27"/>
    </location>
</feature>
<keyword evidence="3 7" id="KW-0963">Cytoplasm</keyword>
<evidence type="ECO:0000256" key="1">
    <source>
        <dbReference type="ARBA" id="ARBA00004496"/>
    </source>
</evidence>
<keyword evidence="4 7" id="KW-0436">Ligase</keyword>
<evidence type="ECO:0000256" key="2">
    <source>
        <dbReference type="ARBA" id="ARBA00004752"/>
    </source>
</evidence>
<dbReference type="SUPFAM" id="SSF51984">
    <property type="entry name" value="MurCD N-terminal domain"/>
    <property type="match status" value="1"/>
</dbReference>
<dbReference type="PANTHER" id="PTHR43692">
    <property type="entry name" value="UDP-N-ACETYLMURAMOYLALANINE--D-GLUTAMATE LIGASE"/>
    <property type="match status" value="1"/>
</dbReference>
<dbReference type="Gene3D" id="3.90.190.20">
    <property type="entry name" value="Mur ligase, C-terminal domain"/>
    <property type="match status" value="1"/>
</dbReference>
<dbReference type="Pfam" id="PF08245">
    <property type="entry name" value="Mur_ligase_M"/>
    <property type="match status" value="1"/>
</dbReference>
<evidence type="ECO:0000256" key="3">
    <source>
        <dbReference type="ARBA" id="ARBA00022490"/>
    </source>
</evidence>
<comment type="similarity">
    <text evidence="7">Belongs to the MurCDEF family.</text>
</comment>
<comment type="pathway">
    <text evidence="2 7 8">Cell wall biogenesis; peptidoglycan biosynthesis.</text>
</comment>